<dbReference type="Proteomes" id="UP000829196">
    <property type="component" value="Unassembled WGS sequence"/>
</dbReference>
<sequence>MHEAPLPVCPYLSKAVPLGPVAQSTSTFGLSSTHVGFLLLSCASRNFIAPPIPQPPSRHPHRKSRKPIEALDLPTHQPLNSYYLSCFPSDPPPHVKLQDEPDFST</sequence>
<comment type="caution">
    <text evidence="2">The sequence shown here is derived from an EMBL/GenBank/DDBJ whole genome shotgun (WGS) entry which is preliminary data.</text>
</comment>
<evidence type="ECO:0000313" key="2">
    <source>
        <dbReference type="EMBL" id="KAI0524555.1"/>
    </source>
</evidence>
<organism evidence="2 3">
    <name type="scientific">Dendrobium nobile</name>
    <name type="common">Orchid</name>
    <dbReference type="NCBI Taxonomy" id="94219"/>
    <lineage>
        <taxon>Eukaryota</taxon>
        <taxon>Viridiplantae</taxon>
        <taxon>Streptophyta</taxon>
        <taxon>Embryophyta</taxon>
        <taxon>Tracheophyta</taxon>
        <taxon>Spermatophyta</taxon>
        <taxon>Magnoliopsida</taxon>
        <taxon>Liliopsida</taxon>
        <taxon>Asparagales</taxon>
        <taxon>Orchidaceae</taxon>
        <taxon>Epidendroideae</taxon>
        <taxon>Malaxideae</taxon>
        <taxon>Dendrobiinae</taxon>
        <taxon>Dendrobium</taxon>
    </lineage>
</organism>
<accession>A0A8T3C3Y5</accession>
<proteinExistence type="predicted"/>
<reference evidence="2" key="1">
    <citation type="journal article" date="2022" name="Front. Genet.">
        <title>Chromosome-Scale Assembly of the Dendrobium nobile Genome Provides Insights Into the Molecular Mechanism of the Biosynthesis of the Medicinal Active Ingredient of Dendrobium.</title>
        <authorList>
            <person name="Xu Q."/>
            <person name="Niu S.-C."/>
            <person name="Li K.-L."/>
            <person name="Zheng P.-J."/>
            <person name="Zhang X.-J."/>
            <person name="Jia Y."/>
            <person name="Liu Y."/>
            <person name="Niu Y.-X."/>
            <person name="Yu L.-H."/>
            <person name="Chen D.-F."/>
            <person name="Zhang G.-Q."/>
        </authorList>
    </citation>
    <scope>NUCLEOTIDE SEQUENCE</scope>
    <source>
        <tissue evidence="2">Leaf</tissue>
    </source>
</reference>
<feature type="region of interest" description="Disordered" evidence="1">
    <location>
        <begin position="51"/>
        <end position="70"/>
    </location>
</feature>
<protein>
    <submittedName>
        <fullName evidence="2">Uncharacterized protein</fullName>
    </submittedName>
</protein>
<gene>
    <name evidence="2" type="ORF">KFK09_003929</name>
</gene>
<keyword evidence="3" id="KW-1185">Reference proteome</keyword>
<dbReference type="EMBL" id="JAGYWB010000004">
    <property type="protein sequence ID" value="KAI0524555.1"/>
    <property type="molecule type" value="Genomic_DNA"/>
</dbReference>
<evidence type="ECO:0000256" key="1">
    <source>
        <dbReference type="SAM" id="MobiDB-lite"/>
    </source>
</evidence>
<dbReference type="AlphaFoldDB" id="A0A8T3C3Y5"/>
<evidence type="ECO:0000313" key="3">
    <source>
        <dbReference type="Proteomes" id="UP000829196"/>
    </source>
</evidence>
<name>A0A8T3C3Y5_DENNO</name>